<dbReference type="RefSeq" id="WP_147825311.1">
    <property type="nucleotide sequence ID" value="NZ_BAAARG010000001.1"/>
</dbReference>
<dbReference type="AlphaFoldDB" id="A0A5C8HQV8"/>
<comment type="caution">
    <text evidence="2">The sequence shown here is derived from an EMBL/GenBank/DDBJ whole genome shotgun (WGS) entry which is preliminary data.</text>
</comment>
<organism evidence="2 3">
    <name type="scientific">Microbacterium mitrae</name>
    <dbReference type="NCBI Taxonomy" id="664640"/>
    <lineage>
        <taxon>Bacteria</taxon>
        <taxon>Bacillati</taxon>
        <taxon>Actinomycetota</taxon>
        <taxon>Actinomycetes</taxon>
        <taxon>Micrococcales</taxon>
        <taxon>Microbacteriaceae</taxon>
        <taxon>Microbacterium</taxon>
    </lineage>
</organism>
<protein>
    <recommendedName>
        <fullName evidence="4">DUF2178 domain-containing protein</fullName>
    </recommendedName>
</protein>
<feature type="transmembrane region" description="Helical" evidence="1">
    <location>
        <begin position="123"/>
        <end position="145"/>
    </location>
</feature>
<dbReference type="Proteomes" id="UP000321196">
    <property type="component" value="Unassembled WGS sequence"/>
</dbReference>
<dbReference type="EMBL" id="VRSW01000001">
    <property type="protein sequence ID" value="TXK06506.1"/>
    <property type="molecule type" value="Genomic_DNA"/>
</dbReference>
<evidence type="ECO:0000256" key="1">
    <source>
        <dbReference type="SAM" id="Phobius"/>
    </source>
</evidence>
<evidence type="ECO:0000313" key="2">
    <source>
        <dbReference type="EMBL" id="TXK06506.1"/>
    </source>
</evidence>
<keyword evidence="1" id="KW-1133">Transmembrane helix</keyword>
<accession>A0A5C8HQV8</accession>
<keyword evidence="1" id="KW-0472">Membrane</keyword>
<gene>
    <name evidence="2" type="ORF">FVP60_06050</name>
</gene>
<feature type="transmembrane region" description="Helical" evidence="1">
    <location>
        <begin position="97"/>
        <end position="117"/>
    </location>
</feature>
<reference evidence="2 3" key="1">
    <citation type="submission" date="2019-08" db="EMBL/GenBank/DDBJ databases">
        <authorList>
            <person name="Dong K."/>
        </authorList>
    </citation>
    <scope>NUCLEOTIDE SEQUENCE [LARGE SCALE GENOMIC DNA]</scope>
    <source>
        <strain evidence="2 3">M4-8</strain>
    </source>
</reference>
<keyword evidence="3" id="KW-1185">Reference proteome</keyword>
<name>A0A5C8HQV8_9MICO</name>
<dbReference type="OrthoDB" id="4559359at2"/>
<sequence>MSSFLYMREVAVGYQERTIWVQVLTTLVALGVYIPWTIAAGTTEGGEWLWRMMWVIGGSVALSVTASTVWNMAAGITRADAKPDERDIRISHASERVGTAFLVIAGLVAIVLCAQAVSPFWIAHTIAAGFALSSLVGGLAALGMYHEGIPTWAEVR</sequence>
<evidence type="ECO:0000313" key="3">
    <source>
        <dbReference type="Proteomes" id="UP000321196"/>
    </source>
</evidence>
<evidence type="ECO:0008006" key="4">
    <source>
        <dbReference type="Google" id="ProtNLM"/>
    </source>
</evidence>
<feature type="transmembrane region" description="Helical" evidence="1">
    <location>
        <begin position="20"/>
        <end position="40"/>
    </location>
</feature>
<keyword evidence="1" id="KW-0812">Transmembrane</keyword>
<proteinExistence type="predicted"/>
<feature type="transmembrane region" description="Helical" evidence="1">
    <location>
        <begin position="52"/>
        <end position="76"/>
    </location>
</feature>